<dbReference type="InterPro" id="IPR029063">
    <property type="entry name" value="SAM-dependent_MTases_sf"/>
</dbReference>
<dbReference type="SMART" id="SM00826">
    <property type="entry name" value="PKS_DH"/>
    <property type="match status" value="1"/>
</dbReference>
<feature type="active site" description="Proton donor; for dehydratase activity" evidence="6">
    <location>
        <position position="1113"/>
    </location>
</feature>
<evidence type="ECO:0000256" key="2">
    <source>
        <dbReference type="ARBA" id="ARBA00022553"/>
    </source>
</evidence>
<dbReference type="InterPro" id="IPR014030">
    <property type="entry name" value="Ketoacyl_synth_N"/>
</dbReference>
<dbReference type="PANTHER" id="PTHR43775">
    <property type="entry name" value="FATTY ACID SYNTHASE"/>
    <property type="match status" value="1"/>
</dbReference>
<name>A0ABT8Y5Q7_9SPHN</name>
<dbReference type="InterPro" id="IPR049551">
    <property type="entry name" value="PKS_DH_C"/>
</dbReference>
<dbReference type="InterPro" id="IPR011032">
    <property type="entry name" value="GroES-like_sf"/>
</dbReference>
<dbReference type="PANTHER" id="PTHR43775:SF37">
    <property type="entry name" value="SI:DKEY-61P9.11"/>
    <property type="match status" value="1"/>
</dbReference>
<dbReference type="PROSITE" id="PS00606">
    <property type="entry name" value="KS3_1"/>
    <property type="match status" value="1"/>
</dbReference>
<dbReference type="InterPro" id="IPR016035">
    <property type="entry name" value="Acyl_Trfase/lysoPLipase"/>
</dbReference>
<dbReference type="SUPFAM" id="SSF53901">
    <property type="entry name" value="Thiolase-like"/>
    <property type="match status" value="1"/>
</dbReference>
<evidence type="ECO:0000259" key="7">
    <source>
        <dbReference type="PROSITE" id="PS50075"/>
    </source>
</evidence>
<dbReference type="PROSITE" id="PS52004">
    <property type="entry name" value="KS3_2"/>
    <property type="match status" value="1"/>
</dbReference>
<dbReference type="InterPro" id="IPR036291">
    <property type="entry name" value="NAD(P)-bd_dom_sf"/>
</dbReference>
<dbReference type="InterPro" id="IPR016039">
    <property type="entry name" value="Thiolase-like"/>
</dbReference>
<dbReference type="SMART" id="SM00825">
    <property type="entry name" value="PKS_KS"/>
    <property type="match status" value="1"/>
</dbReference>
<comment type="caution">
    <text evidence="10">The sequence shown here is derived from an EMBL/GenBank/DDBJ whole genome shotgun (WGS) entry which is preliminary data.</text>
</comment>
<dbReference type="InterPro" id="IPR057326">
    <property type="entry name" value="KR_dom"/>
</dbReference>
<dbReference type="SMART" id="SM00827">
    <property type="entry name" value="PKS_AT"/>
    <property type="match status" value="1"/>
</dbReference>
<dbReference type="Pfam" id="PF13602">
    <property type="entry name" value="ADH_zinc_N_2"/>
    <property type="match status" value="1"/>
</dbReference>
<keyword evidence="5" id="KW-0012">Acyltransferase</keyword>
<feature type="region of interest" description="N-terminal hotdog fold" evidence="6">
    <location>
        <begin position="921"/>
        <end position="1041"/>
    </location>
</feature>
<dbReference type="InterPro" id="IPR016036">
    <property type="entry name" value="Malonyl_transacylase_ACP-bd"/>
</dbReference>
<dbReference type="Proteomes" id="UP001169764">
    <property type="component" value="Unassembled WGS sequence"/>
</dbReference>
<dbReference type="Pfam" id="PF00698">
    <property type="entry name" value="Acyl_transf_1"/>
    <property type="match status" value="1"/>
</dbReference>
<dbReference type="InterPro" id="IPR020806">
    <property type="entry name" value="PKS_PP-bd"/>
</dbReference>
<evidence type="ECO:0000256" key="6">
    <source>
        <dbReference type="PROSITE-ProRule" id="PRU01363"/>
    </source>
</evidence>
<dbReference type="Pfam" id="PF14765">
    <property type="entry name" value="PS-DH"/>
    <property type="match status" value="1"/>
</dbReference>
<dbReference type="InterPro" id="IPR014043">
    <property type="entry name" value="Acyl_transferase_dom"/>
</dbReference>
<feature type="domain" description="Carrier" evidence="7">
    <location>
        <begin position="2341"/>
        <end position="2418"/>
    </location>
</feature>
<dbReference type="Gene3D" id="3.40.47.10">
    <property type="match status" value="1"/>
</dbReference>
<dbReference type="InterPro" id="IPR009081">
    <property type="entry name" value="PP-bd_ACP"/>
</dbReference>
<accession>A0ABT8Y5Q7</accession>
<gene>
    <name evidence="10" type="ORF">Q4F19_04570</name>
</gene>
<dbReference type="Pfam" id="PF21089">
    <property type="entry name" value="PKS_DH_N"/>
    <property type="match status" value="1"/>
</dbReference>
<dbReference type="PROSITE" id="PS50075">
    <property type="entry name" value="CARRIER"/>
    <property type="match status" value="1"/>
</dbReference>
<dbReference type="SUPFAM" id="SSF47336">
    <property type="entry name" value="ACP-like"/>
    <property type="match status" value="1"/>
</dbReference>
<dbReference type="InterPro" id="IPR013968">
    <property type="entry name" value="PKS_KR"/>
</dbReference>
<dbReference type="InterPro" id="IPR018201">
    <property type="entry name" value="Ketoacyl_synth_AS"/>
</dbReference>
<dbReference type="InterPro" id="IPR020807">
    <property type="entry name" value="PKS_DH"/>
</dbReference>
<dbReference type="Gene3D" id="3.40.50.720">
    <property type="entry name" value="NAD(P)-binding Rossmann-like Domain"/>
    <property type="match status" value="3"/>
</dbReference>
<dbReference type="Gene3D" id="3.10.129.110">
    <property type="entry name" value="Polyketide synthase dehydratase"/>
    <property type="match status" value="1"/>
</dbReference>
<evidence type="ECO:0000259" key="9">
    <source>
        <dbReference type="PROSITE" id="PS52019"/>
    </source>
</evidence>
<dbReference type="PROSITE" id="PS52019">
    <property type="entry name" value="PKS_MFAS_DH"/>
    <property type="match status" value="1"/>
</dbReference>
<dbReference type="SUPFAM" id="SSF52151">
    <property type="entry name" value="FabD/lysophospholipase-like"/>
    <property type="match status" value="1"/>
</dbReference>
<dbReference type="Gene3D" id="3.90.180.10">
    <property type="entry name" value="Medium-chain alcohol dehydrogenases, catalytic domain"/>
    <property type="match status" value="1"/>
</dbReference>
<dbReference type="InterPro" id="IPR050091">
    <property type="entry name" value="PKS_NRPS_Biosynth_Enz"/>
</dbReference>
<keyword evidence="3" id="KW-0808">Transferase</keyword>
<dbReference type="Pfam" id="PF16197">
    <property type="entry name" value="KAsynt_C_assoc"/>
    <property type="match status" value="1"/>
</dbReference>
<dbReference type="InterPro" id="IPR020841">
    <property type="entry name" value="PKS_Beta-ketoAc_synthase_dom"/>
</dbReference>
<dbReference type="InterPro" id="IPR049552">
    <property type="entry name" value="PKS_DH_N"/>
</dbReference>
<dbReference type="CDD" id="cd05195">
    <property type="entry name" value="enoyl_red"/>
    <property type="match status" value="1"/>
</dbReference>
<evidence type="ECO:0000256" key="5">
    <source>
        <dbReference type="ARBA" id="ARBA00023315"/>
    </source>
</evidence>
<feature type="domain" description="PKS/mFAS DH" evidence="9">
    <location>
        <begin position="921"/>
        <end position="1197"/>
    </location>
</feature>
<dbReference type="CDD" id="cd00833">
    <property type="entry name" value="PKS"/>
    <property type="match status" value="1"/>
</dbReference>
<evidence type="ECO:0000313" key="10">
    <source>
        <dbReference type="EMBL" id="MDO6413649.1"/>
    </source>
</evidence>
<feature type="domain" description="Ketosynthase family 3 (KS3)" evidence="8">
    <location>
        <begin position="20"/>
        <end position="440"/>
    </location>
</feature>
<evidence type="ECO:0000259" key="8">
    <source>
        <dbReference type="PROSITE" id="PS52004"/>
    </source>
</evidence>
<dbReference type="Pfam" id="PF08659">
    <property type="entry name" value="KR"/>
    <property type="match status" value="1"/>
</dbReference>
<dbReference type="InterPro" id="IPR013154">
    <property type="entry name" value="ADH-like_N"/>
</dbReference>
<dbReference type="Pfam" id="PF00109">
    <property type="entry name" value="ketoacyl-synt"/>
    <property type="match status" value="1"/>
</dbReference>
<dbReference type="SUPFAM" id="SSF50129">
    <property type="entry name" value="GroES-like"/>
    <property type="match status" value="1"/>
</dbReference>
<dbReference type="InterPro" id="IPR049900">
    <property type="entry name" value="PKS_mFAS_DH"/>
</dbReference>
<protein>
    <submittedName>
        <fullName evidence="10">Type I polyketide synthase</fullName>
    </submittedName>
</protein>
<dbReference type="Gene3D" id="1.10.1200.10">
    <property type="entry name" value="ACP-like"/>
    <property type="match status" value="1"/>
</dbReference>
<dbReference type="SUPFAM" id="SSF51735">
    <property type="entry name" value="NAD(P)-binding Rossmann-fold domains"/>
    <property type="match status" value="2"/>
</dbReference>
<dbReference type="RefSeq" id="WP_303540269.1">
    <property type="nucleotide sequence ID" value="NZ_JAUOTP010000002.1"/>
</dbReference>
<feature type="region of interest" description="C-terminal hotdog fold" evidence="6">
    <location>
        <begin position="1054"/>
        <end position="1197"/>
    </location>
</feature>
<dbReference type="Pfam" id="PF00550">
    <property type="entry name" value="PP-binding"/>
    <property type="match status" value="1"/>
</dbReference>
<dbReference type="SMART" id="SM00823">
    <property type="entry name" value="PKS_PP"/>
    <property type="match status" value="1"/>
</dbReference>
<keyword evidence="4" id="KW-0511">Multifunctional enzyme</keyword>
<organism evidence="10 11">
    <name type="scientific">Sphingomonas natans</name>
    <dbReference type="NCBI Taxonomy" id="3063330"/>
    <lineage>
        <taxon>Bacteria</taxon>
        <taxon>Pseudomonadati</taxon>
        <taxon>Pseudomonadota</taxon>
        <taxon>Alphaproteobacteria</taxon>
        <taxon>Sphingomonadales</taxon>
        <taxon>Sphingomonadaceae</taxon>
        <taxon>Sphingomonas</taxon>
    </lineage>
</organism>
<dbReference type="SUPFAM" id="SSF55048">
    <property type="entry name" value="Probable ACP-binding domain of malonyl-CoA ACP transacylase"/>
    <property type="match status" value="1"/>
</dbReference>
<dbReference type="Pfam" id="PF08240">
    <property type="entry name" value="ADH_N"/>
    <property type="match status" value="1"/>
</dbReference>
<keyword evidence="2" id="KW-0597">Phosphoprotein</keyword>
<dbReference type="InterPro" id="IPR014031">
    <property type="entry name" value="Ketoacyl_synth_C"/>
</dbReference>
<dbReference type="Gene3D" id="3.30.70.3290">
    <property type="match status" value="1"/>
</dbReference>
<evidence type="ECO:0000313" key="11">
    <source>
        <dbReference type="Proteomes" id="UP001169764"/>
    </source>
</evidence>
<dbReference type="EMBL" id="JAUOTP010000002">
    <property type="protein sequence ID" value="MDO6413649.1"/>
    <property type="molecule type" value="Genomic_DNA"/>
</dbReference>
<dbReference type="InterPro" id="IPR001227">
    <property type="entry name" value="Ac_transferase_dom_sf"/>
</dbReference>
<dbReference type="SMART" id="SM00822">
    <property type="entry name" value="PKS_KR"/>
    <property type="match status" value="1"/>
</dbReference>
<reference evidence="10" key="1">
    <citation type="submission" date="2023-07" db="EMBL/GenBank/DDBJ databases">
        <authorList>
            <person name="Kim M."/>
        </authorList>
    </citation>
    <scope>NUCLEOTIDE SEQUENCE</scope>
    <source>
        <strain evidence="10">BIUV-7</strain>
    </source>
</reference>
<dbReference type="Gene3D" id="3.40.366.10">
    <property type="entry name" value="Malonyl-Coenzyme A Acyl Carrier Protein, domain 2"/>
    <property type="match status" value="1"/>
</dbReference>
<dbReference type="Gene3D" id="3.40.50.150">
    <property type="entry name" value="Vaccinia Virus protein VP39"/>
    <property type="match status" value="1"/>
</dbReference>
<dbReference type="InterPro" id="IPR032821">
    <property type="entry name" value="PKS_assoc"/>
</dbReference>
<dbReference type="PROSITE" id="PS51257">
    <property type="entry name" value="PROKAR_LIPOPROTEIN"/>
    <property type="match status" value="1"/>
</dbReference>
<keyword evidence="1" id="KW-0596">Phosphopantetheine</keyword>
<dbReference type="InterPro" id="IPR020843">
    <property type="entry name" value="ER"/>
</dbReference>
<dbReference type="InterPro" id="IPR042104">
    <property type="entry name" value="PKS_dehydratase_sf"/>
</dbReference>
<dbReference type="SMART" id="SM00829">
    <property type="entry name" value="PKS_ER"/>
    <property type="match status" value="1"/>
</dbReference>
<feature type="active site" description="Proton acceptor; for dehydratase activity" evidence="6">
    <location>
        <position position="950"/>
    </location>
</feature>
<dbReference type="Pfam" id="PF02801">
    <property type="entry name" value="Ketoacyl-synt_C"/>
    <property type="match status" value="1"/>
</dbReference>
<proteinExistence type="predicted"/>
<evidence type="ECO:0000256" key="4">
    <source>
        <dbReference type="ARBA" id="ARBA00023268"/>
    </source>
</evidence>
<keyword evidence="11" id="KW-1185">Reference proteome</keyword>
<dbReference type="SUPFAM" id="SSF53335">
    <property type="entry name" value="S-adenosyl-L-methionine-dependent methyltransferases"/>
    <property type="match status" value="1"/>
</dbReference>
<evidence type="ECO:0000256" key="1">
    <source>
        <dbReference type="ARBA" id="ARBA00022450"/>
    </source>
</evidence>
<evidence type="ECO:0000256" key="3">
    <source>
        <dbReference type="ARBA" id="ARBA00022679"/>
    </source>
</evidence>
<dbReference type="SMART" id="SM01294">
    <property type="entry name" value="PKS_PP_betabranch"/>
    <property type="match status" value="1"/>
</dbReference>
<sequence>MNRSRHDFGVSGGDDEASQAGAIAIVGAACRLPGAPDLDSFWQLLIEGRDAVTEIPDDRWNKAQLLHPEKGHRGKAYTFAAGTLGDVSGFDPAFFGISPREATQMDPQQRLLLELAYEAIEDAGIDMVELAGRNVGVFVGGSSWDYLNLNVADVSTTDPYSMIGVTLSILSNRISHVFDLHGPSFTIDTACSSSLVALHQACEAIRAGQIEAAIVGGVSLLLAPQSFVGFCAASMLSPKGRCHAFGADADGYVRSEGGGIVILKPLADAIAAGDPVRAVIRGTGVNSDGRTTGLSLPNRDAQAALLTQVYGRFGIDPESLSYLEAHGTGTQAGDPIEANALGSVLGRPRTNPLPIGSVKTNIGHLEAGSGMAGLLKAMLVAQHGAIPPSLHSAAANPNIAFDELNLRLAHDLEPLPEGRRTIGINSFGFGGTNAHAVLESRSLFSVAEKDVRRPSGDGVRRDDALEVLPPLLLAARSDAALVAVATQWRDVIRRTAHDRPALAALFRGAARHRSQHKRRLVALGADASELDAALSAHIETRAHSRLVTNTAVAGKIAFIFSGNGSQWAGMASDAMAGSAAFRNALSMVDAALRPHLGWSVIDMLAAADADRLRNTDVAQPSLFAVQVALTIALRDYGIEAQAAMGHSVGEVAAAWASGALDLESAARVISARSRAQQARHGIGAMAVLGFGAENAAKALAEAGFDLRGIEIAAHNSGAAVTVAGPIDVIEALEEESKARGWRFTRLDLDYAFHSAAMDPIESDIRADLADLAPGKSDTLFVSTVTGQALDGTELDAGYWWRNVRQPVLFAEAAKALVADGYRIFVEVGPHPVVQAYLNDALRLGDKEGRVVPTLSRRPIKHDPIAAIAARVHAAGGDIRGGAVFADMAELQGLPRYPWQRERFWVPRTNESTDPATVPYDHPLLGQRVGPQPLEWVRHLGIEQLPWLADHVVGGAAVMPAAAMLDLALAAARQRKPGALALELLEVEIGRALVLEPHVMRELRLRVSAATGEFEFASHPRLTDDPWTIHMSGRLVESDSLASSGSVTATETAASAHLSGASLYALASRLGLDYGPAFRVVDSIDITGEDSAVVRFCDAPDLGAGYLLAPNLLDGALQGLLALAADRLGEDMGVLPWRFGRIRLLTPEGAVPVEARLAVTRVGPRSVRANVALIDAGGAIIAELVDCWFVRVAMSRGSRNDEHYFHPALVTSQLRGSVAATAELSIATVIGSIAEPAVEEGRLLADAFASAIAAETLRSLVPGSGRLFPQDLFRTGQVSPESRPQFDQLLRWLAADGLAEQDGDGSWSFATQDLPPSDAILRTLLYDAPLAVADVALLSLAGQTLPVLLRDGSGVAPALPPALWDQFLSDSPSGEAGIEALVAAVVRAVASRPKGHPFRILEVGARRGRLSRELLRRLDDPELRLVAATTPDDLPALAEALSSEPRAGAIGWSPGETLDDDPFDLIVGMHSLSLADDGGANVASLAAPLAPGGFVLLAEPGANRVWPLLRPFLAPPSDAGRWTALLARAGFESLQSRPIAGGLWPMDLIAGKLSRVQSAAPAPTRPIHVVSADGDELAEAIAGRVDREVRVCGLDDIGTITGAVAIVFGTRLPRLEERLALIAGLSALPIDAKHDITLIVHGRADGDTDAAALMGARRVLANEAAHVRLRLVRLDPDLPLDAAAAYAAAELASPDDENEIAWTTHGRVVTRVRNGLPDAEAVKSGALRLAIQRPGLLDSLGWQEGDVTAPKANEVAIEVKAAGLNFRDVMWSMGLLPDEALLDGFAGPTLGLECAGLVTAVGEGVTAFAPGDRVMAFAPASLSTRTVTAAHAIMRMPAGLDFAAAATVPVAFLTVAYSLGHLARITSGETVLVHGGAGGVGLAAIQYALHRGARVLATAGSPAKRALLQNLGVEAVLDSRSLSFGDDVMRLTGGEGVDVVLNSLSGEAMRRSLGLVKPFGRFLELGKRDFYENSSVGLRPFRHNVSYFGIDADQLPLKQPKLAADLFDEIATLFAEGALRPLPHRTFDYADAESAFRLMQSAGHIGKIVLTPGPVAPRRITTACTFAAGPGVYVVTGGLDGFGREAARWLARNGARKIGLLSRRGPAIEGADALLADFAQMGVAAKAYAVDVADEAKLATTLDMIRADLGPISGVVHAAVAMDDALLSALDAGRFERALAPKLRGALALDRLTRQDPIDLFLLFSSVTTPLGNPGQGNYVAANAAIEALAERRHAEGLPALAIQWGPIGDAGYLARELQVSEMLTKQLGGAHLSAQEALNRIPTLLASGIPVAGVATVRWGAMKSRLPLVASPLFSEMALSGTDEAGEIDLAALLSDLSPEEARERVTALLVEEVARIMKLAPERVEAQRPLAELGMDSLMAVELRLAVEHRFGLSIPLLALSEGATLSAMAGRIIRGLGSEGDGAPTDETSKLLERLALHEGSSGIPTAEAIPAAEPGMAAVAAGAP</sequence>
<dbReference type="InterPro" id="IPR036736">
    <property type="entry name" value="ACP-like_sf"/>
</dbReference>